<feature type="transmembrane region" description="Helical" evidence="6">
    <location>
        <begin position="54"/>
        <end position="76"/>
    </location>
</feature>
<feature type="transmembrane region" description="Helical" evidence="6">
    <location>
        <begin position="6"/>
        <end position="25"/>
    </location>
</feature>
<evidence type="ECO:0000256" key="5">
    <source>
        <dbReference type="ARBA" id="ARBA00023136"/>
    </source>
</evidence>
<dbReference type="PANTHER" id="PTHR42709">
    <property type="entry name" value="ALKALINE PHOSPHATASE LIKE PROTEIN"/>
    <property type="match status" value="1"/>
</dbReference>
<evidence type="ECO:0000256" key="1">
    <source>
        <dbReference type="ARBA" id="ARBA00004651"/>
    </source>
</evidence>
<dbReference type="EMBL" id="CP017242">
    <property type="protein sequence ID" value="APO76940.1"/>
    <property type="molecule type" value="Genomic_DNA"/>
</dbReference>
<feature type="transmembrane region" description="Helical" evidence="6">
    <location>
        <begin position="177"/>
        <end position="197"/>
    </location>
</feature>
<protein>
    <submittedName>
        <fullName evidence="7">SNARE associated domain-containing protein</fullName>
    </submittedName>
</protein>
<accession>A0A1L5PA10</accession>
<name>A0A1L5PA10_RHIET</name>
<reference evidence="7 8" key="1">
    <citation type="submission" date="2016-09" db="EMBL/GenBank/DDBJ databases">
        <title>The complete genome sequences of Rhizobium gallicum, symbiovars gallicum and phaseoli, symbionts associated to common bean (Phaseolus vulgaris).</title>
        <authorList>
            <person name="Bustos P."/>
            <person name="Santamaria R.I."/>
            <person name="Perez-Carrascal O.M."/>
            <person name="Juarez S."/>
            <person name="Lozano L."/>
            <person name="Martinez-Flores I."/>
            <person name="Martinez-Romero E."/>
            <person name="Cevallos M."/>
            <person name="Romero D."/>
            <person name="Davila G."/>
            <person name="Gonzalez V."/>
        </authorList>
    </citation>
    <scope>NUCLEOTIDE SEQUENCE [LARGE SCALE GENOMIC DNA]</scope>
    <source>
        <strain evidence="7 8">8C-3</strain>
        <plasmid evidence="8">Plasmid prsp8c3a</plasmid>
    </source>
</reference>
<keyword evidence="4 6" id="KW-1133">Transmembrane helix</keyword>
<keyword evidence="3 6" id="KW-0812">Transmembrane</keyword>
<organism evidence="7 8">
    <name type="scientific">Rhizobium etli 8C-3</name>
    <dbReference type="NCBI Taxonomy" id="538025"/>
    <lineage>
        <taxon>Bacteria</taxon>
        <taxon>Pseudomonadati</taxon>
        <taxon>Pseudomonadota</taxon>
        <taxon>Alphaproteobacteria</taxon>
        <taxon>Hyphomicrobiales</taxon>
        <taxon>Rhizobiaceae</taxon>
        <taxon>Rhizobium/Agrobacterium group</taxon>
        <taxon>Rhizobium</taxon>
    </lineage>
</organism>
<keyword evidence="5 6" id="KW-0472">Membrane</keyword>
<dbReference type="PANTHER" id="PTHR42709:SF6">
    <property type="entry name" value="UNDECAPRENYL PHOSPHATE TRANSPORTER A"/>
    <property type="match status" value="1"/>
</dbReference>
<evidence type="ECO:0000313" key="8">
    <source>
        <dbReference type="Proteomes" id="UP000185109"/>
    </source>
</evidence>
<dbReference type="Proteomes" id="UP000185109">
    <property type="component" value="Plasmid pRsp8C3a"/>
</dbReference>
<comment type="subcellular location">
    <subcellularLocation>
        <location evidence="1">Cell membrane</location>
        <topology evidence="1">Multi-pass membrane protein</topology>
    </subcellularLocation>
</comment>
<feature type="transmembrane region" description="Helical" evidence="6">
    <location>
        <begin position="144"/>
        <end position="165"/>
    </location>
</feature>
<evidence type="ECO:0000256" key="6">
    <source>
        <dbReference type="SAM" id="Phobius"/>
    </source>
</evidence>
<evidence type="ECO:0000256" key="3">
    <source>
        <dbReference type="ARBA" id="ARBA00022692"/>
    </source>
</evidence>
<proteinExistence type="predicted"/>
<dbReference type="RefSeq" id="WP_074063434.1">
    <property type="nucleotide sequence ID" value="NZ_CP017242.1"/>
</dbReference>
<sequence length="233" mass="24891">MDFDPIAAIMAWIGAYGLVGLFAIALAERFVPVIPSYGLLLAIGIGAADEAWSLPAAFLSTVAGGMFGCAALFYTLRGMGTARSVRLLNRAGRIFGMSVDRIERGTASFRRNQATLAFALQLVPTVRLFAPAFAAILRGRSRRVLVASAAGIAAWNGLFIGIGFYASHTIETGNMTVLALAALGCLLVTEVALFWLARWVRARRRRGPRYAKPDDIWRGHAIGSATGPRTCSG</sequence>
<gene>
    <name evidence="7" type="ORF">AM571_PA00049</name>
</gene>
<evidence type="ECO:0000256" key="2">
    <source>
        <dbReference type="ARBA" id="ARBA00022475"/>
    </source>
</evidence>
<keyword evidence="2" id="KW-1003">Cell membrane</keyword>
<evidence type="ECO:0000256" key="4">
    <source>
        <dbReference type="ARBA" id="ARBA00022989"/>
    </source>
</evidence>
<dbReference type="GO" id="GO:0005886">
    <property type="term" value="C:plasma membrane"/>
    <property type="evidence" value="ECO:0007669"/>
    <property type="project" value="UniProtKB-SubCell"/>
</dbReference>
<keyword evidence="7" id="KW-0614">Plasmid</keyword>
<evidence type="ECO:0000313" key="7">
    <source>
        <dbReference type="EMBL" id="APO76940.1"/>
    </source>
</evidence>
<geneLocation type="plasmid" evidence="8">
    <name>prsp8c3a</name>
</geneLocation>
<dbReference type="AlphaFoldDB" id="A0A1L5PA10"/>
<dbReference type="InterPro" id="IPR051311">
    <property type="entry name" value="DedA_domain"/>
</dbReference>